<evidence type="ECO:0000313" key="8">
    <source>
        <dbReference type="Proteomes" id="UP001596957"/>
    </source>
</evidence>
<evidence type="ECO:0000256" key="5">
    <source>
        <dbReference type="SAM" id="MobiDB-lite"/>
    </source>
</evidence>
<evidence type="ECO:0000256" key="3">
    <source>
        <dbReference type="ARBA" id="ARBA00023163"/>
    </source>
</evidence>
<dbReference type="PANTHER" id="PTHR30055:SF234">
    <property type="entry name" value="HTH-TYPE TRANSCRIPTIONAL REGULATOR BETI"/>
    <property type="match status" value="1"/>
</dbReference>
<feature type="domain" description="HTH tetR-type" evidence="6">
    <location>
        <begin position="22"/>
        <end position="81"/>
    </location>
</feature>
<dbReference type="SUPFAM" id="SSF46689">
    <property type="entry name" value="Homeodomain-like"/>
    <property type="match status" value="1"/>
</dbReference>
<dbReference type="InterPro" id="IPR009057">
    <property type="entry name" value="Homeodomain-like_sf"/>
</dbReference>
<dbReference type="Pfam" id="PF21597">
    <property type="entry name" value="TetR_C_43"/>
    <property type="match status" value="1"/>
</dbReference>
<dbReference type="InterPro" id="IPR049445">
    <property type="entry name" value="TetR_SbtR-like_C"/>
</dbReference>
<evidence type="ECO:0000256" key="1">
    <source>
        <dbReference type="ARBA" id="ARBA00023015"/>
    </source>
</evidence>
<comment type="caution">
    <text evidence="7">The sequence shown here is derived from an EMBL/GenBank/DDBJ whole genome shotgun (WGS) entry which is preliminary data.</text>
</comment>
<dbReference type="EMBL" id="JBHTEC010000008">
    <property type="protein sequence ID" value="MFD0289209.1"/>
    <property type="molecule type" value="Genomic_DNA"/>
</dbReference>
<feature type="region of interest" description="Disordered" evidence="5">
    <location>
        <begin position="1"/>
        <end position="20"/>
    </location>
</feature>
<dbReference type="InterPro" id="IPR036271">
    <property type="entry name" value="Tet_transcr_reg_TetR-rel_C_sf"/>
</dbReference>
<organism evidence="7 8">
    <name type="scientific">Streptomyces lutosisoli</name>
    <dbReference type="NCBI Taxonomy" id="2665721"/>
    <lineage>
        <taxon>Bacteria</taxon>
        <taxon>Bacillati</taxon>
        <taxon>Actinomycetota</taxon>
        <taxon>Actinomycetes</taxon>
        <taxon>Kitasatosporales</taxon>
        <taxon>Streptomycetaceae</taxon>
        <taxon>Streptomyces</taxon>
    </lineage>
</organism>
<dbReference type="RefSeq" id="WP_381258682.1">
    <property type="nucleotide sequence ID" value="NZ_JBHTBI010000026.1"/>
</dbReference>
<protein>
    <submittedName>
        <fullName evidence="7">TetR/AcrR family transcriptional regulator</fullName>
    </submittedName>
</protein>
<dbReference type="Gene3D" id="1.10.357.10">
    <property type="entry name" value="Tetracycline Repressor, domain 2"/>
    <property type="match status" value="1"/>
</dbReference>
<dbReference type="PRINTS" id="PR00455">
    <property type="entry name" value="HTHTETR"/>
</dbReference>
<dbReference type="InterPro" id="IPR001647">
    <property type="entry name" value="HTH_TetR"/>
</dbReference>
<evidence type="ECO:0000256" key="4">
    <source>
        <dbReference type="PROSITE-ProRule" id="PRU00335"/>
    </source>
</evidence>
<dbReference type="SUPFAM" id="SSF48498">
    <property type="entry name" value="Tetracyclin repressor-like, C-terminal domain"/>
    <property type="match status" value="1"/>
</dbReference>
<name>A0ABW2VYV4_9ACTN</name>
<dbReference type="Proteomes" id="UP001596957">
    <property type="component" value="Unassembled WGS sequence"/>
</dbReference>
<dbReference type="Pfam" id="PF00440">
    <property type="entry name" value="TetR_N"/>
    <property type="match status" value="1"/>
</dbReference>
<dbReference type="PROSITE" id="PS50977">
    <property type="entry name" value="HTH_TETR_2"/>
    <property type="match status" value="1"/>
</dbReference>
<evidence type="ECO:0000313" key="7">
    <source>
        <dbReference type="EMBL" id="MFD0289209.1"/>
    </source>
</evidence>
<keyword evidence="2 4" id="KW-0238">DNA-binding</keyword>
<reference evidence="8" key="1">
    <citation type="journal article" date="2019" name="Int. J. Syst. Evol. Microbiol.">
        <title>The Global Catalogue of Microorganisms (GCM) 10K type strain sequencing project: providing services to taxonomists for standard genome sequencing and annotation.</title>
        <authorList>
            <consortium name="The Broad Institute Genomics Platform"/>
            <consortium name="The Broad Institute Genome Sequencing Center for Infectious Disease"/>
            <person name="Wu L."/>
            <person name="Ma J."/>
        </authorList>
    </citation>
    <scope>NUCLEOTIDE SEQUENCE [LARGE SCALE GENOMIC DNA]</scope>
    <source>
        <strain evidence="8">CGMCC 4.7198</strain>
    </source>
</reference>
<keyword evidence="8" id="KW-1185">Reference proteome</keyword>
<evidence type="ECO:0000256" key="2">
    <source>
        <dbReference type="ARBA" id="ARBA00023125"/>
    </source>
</evidence>
<feature type="DNA-binding region" description="H-T-H motif" evidence="4">
    <location>
        <begin position="44"/>
        <end position="63"/>
    </location>
</feature>
<dbReference type="PANTHER" id="PTHR30055">
    <property type="entry name" value="HTH-TYPE TRANSCRIPTIONAL REGULATOR RUTR"/>
    <property type="match status" value="1"/>
</dbReference>
<sequence>MATRGRTGDGAPASPPLRADAARNRAQVLAAAREAFRESGTAAPLDEVARRAGVNIATLYRRFPDRQALIRQVVVDAFTLVLDAARAAADASRADAPSALENFMMTLVHQRDMLVLPLIGGPPISDDEVMELQRGINTALEELLDVARADGTIRADVTGLDLITSAAMVCRPLPYLPVEEATALATRHVRVFLDGLRPAVSRELPPGPTFEDFAAHLRQ</sequence>
<keyword evidence="3" id="KW-0804">Transcription</keyword>
<keyword evidence="1" id="KW-0805">Transcription regulation</keyword>
<proteinExistence type="predicted"/>
<evidence type="ECO:0000259" key="6">
    <source>
        <dbReference type="PROSITE" id="PS50977"/>
    </source>
</evidence>
<accession>A0ABW2VYV4</accession>
<gene>
    <name evidence="7" type="ORF">ACFQZP_47970</name>
</gene>
<dbReference type="InterPro" id="IPR050109">
    <property type="entry name" value="HTH-type_TetR-like_transc_reg"/>
</dbReference>